<keyword evidence="6 7" id="KW-0472">Membrane</keyword>
<evidence type="ECO:0000256" key="5">
    <source>
        <dbReference type="ARBA" id="ARBA00022989"/>
    </source>
</evidence>
<proteinExistence type="inferred from homology"/>
<gene>
    <name evidence="9" type="ORF">ACD_3C00043G0010</name>
</gene>
<evidence type="ECO:0000256" key="3">
    <source>
        <dbReference type="ARBA" id="ARBA00022475"/>
    </source>
</evidence>
<evidence type="ECO:0000256" key="4">
    <source>
        <dbReference type="ARBA" id="ARBA00022692"/>
    </source>
</evidence>
<comment type="caution">
    <text evidence="9">The sequence shown here is derived from an EMBL/GenBank/DDBJ whole genome shotgun (WGS) entry which is preliminary data.</text>
</comment>
<sequence length="364" mass="42238">MENLQEFREEPIYFWQTITPRDKALFYEHLSNLIDWWVTVISALNAFLEKTLNPRLAKEISNLLIFIDSWDSFSIAMKKLPTVFNKKEIAIIEAWESSGTMQRSFESLGNQLREQDDLKLKAKAALTYPIIILAFLIVAIFVIMTAVIPKLKPLFSTADVELPYATLSLIYASDFFTWNIIIIIIWLGLIALWLKTYSRTDDWKRTFDELFLKLPLVWNVYKNYIIAQIASNLGLLIGAGIPIIKTLRLTWEASNNVIYNQALDIVAEKVSSWKKLTQSIEETDPAHKCFPNDFIQIIWAWEKTSTVNKVCSKIHKQYTREVEHSITVMIKWIEPMAILIAWIFVLWFAFAIFSAVLKITETVN</sequence>
<dbReference type="InterPro" id="IPR003004">
    <property type="entry name" value="GspF/PilC"/>
</dbReference>
<feature type="transmembrane region" description="Helical" evidence="7">
    <location>
        <begin position="125"/>
        <end position="148"/>
    </location>
</feature>
<dbReference type="InterPro" id="IPR042094">
    <property type="entry name" value="T2SS_GspF_sf"/>
</dbReference>
<keyword evidence="3" id="KW-1003">Cell membrane</keyword>
<feature type="transmembrane region" description="Helical" evidence="7">
    <location>
        <begin position="336"/>
        <end position="357"/>
    </location>
</feature>
<name>K2FBR8_9BACT</name>
<dbReference type="AlphaFoldDB" id="K2FBR8"/>
<feature type="domain" description="Type II secretion system protein GspF" evidence="8">
    <location>
        <begin position="231"/>
        <end position="353"/>
    </location>
</feature>
<evidence type="ECO:0000256" key="1">
    <source>
        <dbReference type="ARBA" id="ARBA00004651"/>
    </source>
</evidence>
<keyword evidence="4 7" id="KW-0812">Transmembrane</keyword>
<protein>
    <recommendedName>
        <fullName evidence="8">Type II secretion system protein GspF domain-containing protein</fullName>
    </recommendedName>
</protein>
<organism evidence="9">
    <name type="scientific">uncultured bacterium</name>
    <name type="common">gcode 4</name>
    <dbReference type="NCBI Taxonomy" id="1234023"/>
    <lineage>
        <taxon>Bacteria</taxon>
        <taxon>environmental samples</taxon>
    </lineage>
</organism>
<dbReference type="GO" id="GO:0005886">
    <property type="term" value="C:plasma membrane"/>
    <property type="evidence" value="ECO:0007669"/>
    <property type="project" value="UniProtKB-SubCell"/>
</dbReference>
<evidence type="ECO:0000256" key="7">
    <source>
        <dbReference type="SAM" id="Phobius"/>
    </source>
</evidence>
<dbReference type="EMBL" id="AMFJ01000317">
    <property type="protein sequence ID" value="EKE28571.1"/>
    <property type="molecule type" value="Genomic_DNA"/>
</dbReference>
<dbReference type="PANTHER" id="PTHR30012:SF0">
    <property type="entry name" value="TYPE II SECRETION SYSTEM PROTEIN F-RELATED"/>
    <property type="match status" value="1"/>
</dbReference>
<evidence type="ECO:0000259" key="8">
    <source>
        <dbReference type="Pfam" id="PF00482"/>
    </source>
</evidence>
<evidence type="ECO:0000256" key="6">
    <source>
        <dbReference type="ARBA" id="ARBA00023136"/>
    </source>
</evidence>
<feature type="transmembrane region" description="Helical" evidence="7">
    <location>
        <begin position="168"/>
        <end position="194"/>
    </location>
</feature>
<dbReference type="Gene3D" id="1.20.81.30">
    <property type="entry name" value="Type II secretion system (T2SS), domain F"/>
    <property type="match status" value="2"/>
</dbReference>
<comment type="similarity">
    <text evidence="2">Belongs to the GSP F family.</text>
</comment>
<accession>K2FBR8</accession>
<dbReference type="InterPro" id="IPR018076">
    <property type="entry name" value="T2SS_GspF_dom"/>
</dbReference>
<evidence type="ECO:0000313" key="9">
    <source>
        <dbReference type="EMBL" id="EKE28571.1"/>
    </source>
</evidence>
<dbReference type="PRINTS" id="PR00812">
    <property type="entry name" value="BCTERIALGSPF"/>
</dbReference>
<evidence type="ECO:0000256" key="2">
    <source>
        <dbReference type="ARBA" id="ARBA00005745"/>
    </source>
</evidence>
<dbReference type="PANTHER" id="PTHR30012">
    <property type="entry name" value="GENERAL SECRETION PATHWAY PROTEIN"/>
    <property type="match status" value="1"/>
</dbReference>
<comment type="subcellular location">
    <subcellularLocation>
        <location evidence="1">Cell membrane</location>
        <topology evidence="1">Multi-pass membrane protein</topology>
    </subcellularLocation>
</comment>
<feature type="domain" description="Type II secretion system protein GspF" evidence="8">
    <location>
        <begin position="26"/>
        <end position="149"/>
    </location>
</feature>
<reference evidence="9" key="1">
    <citation type="journal article" date="2012" name="Science">
        <title>Fermentation, hydrogen, and sulfur metabolism in multiple uncultivated bacterial phyla.</title>
        <authorList>
            <person name="Wrighton K.C."/>
            <person name="Thomas B.C."/>
            <person name="Sharon I."/>
            <person name="Miller C.S."/>
            <person name="Castelle C.J."/>
            <person name="VerBerkmoes N.C."/>
            <person name="Wilkins M.J."/>
            <person name="Hettich R.L."/>
            <person name="Lipton M.S."/>
            <person name="Williams K.H."/>
            <person name="Long P.E."/>
            <person name="Banfield J.F."/>
        </authorList>
    </citation>
    <scope>NUCLEOTIDE SEQUENCE [LARGE SCALE GENOMIC DNA]</scope>
</reference>
<keyword evidence="5 7" id="KW-1133">Transmembrane helix</keyword>
<dbReference type="Pfam" id="PF00482">
    <property type="entry name" value="T2SSF"/>
    <property type="match status" value="2"/>
</dbReference>